<reference evidence="3 4" key="1">
    <citation type="submission" date="2019-12" db="EMBL/GenBank/DDBJ databases">
        <title>Whole-genome sequencing of Allorhizobium vitis.</title>
        <authorList>
            <person name="Gan H.M."/>
            <person name="Szegedi E."/>
            <person name="Burr T."/>
            <person name="Savka M.A."/>
        </authorList>
    </citation>
    <scope>NUCLEOTIDE SEQUENCE [LARGE SCALE GENOMIC DNA]</scope>
    <source>
        <strain evidence="3 4">CG989</strain>
    </source>
</reference>
<dbReference type="AlphaFoldDB" id="A0AAE5AWZ9"/>
<dbReference type="PRINTS" id="PR00420">
    <property type="entry name" value="RNGMNOXGNASE"/>
</dbReference>
<proteinExistence type="predicted"/>
<dbReference type="GO" id="GO:0071949">
    <property type="term" value="F:FAD binding"/>
    <property type="evidence" value="ECO:0007669"/>
    <property type="project" value="InterPro"/>
</dbReference>
<dbReference type="Pfam" id="PF01494">
    <property type="entry name" value="FAD_binding_3"/>
    <property type="match status" value="1"/>
</dbReference>
<keyword evidence="1" id="KW-0472">Membrane</keyword>
<evidence type="ECO:0000313" key="4">
    <source>
        <dbReference type="Proteomes" id="UP000436692"/>
    </source>
</evidence>
<dbReference type="InterPro" id="IPR036188">
    <property type="entry name" value="FAD/NAD-bd_sf"/>
</dbReference>
<feature type="transmembrane region" description="Helical" evidence="1">
    <location>
        <begin position="12"/>
        <end position="31"/>
    </location>
</feature>
<sequence length="427" mass="46346">MSDSSDRVFDVAIVGAGVAGTAAAILLAQAGKSVILLERKREVEDYKLLCTHFVQPFANAVFHSIGLGHLLAPPHSIETKATFYVPGGVIDLEEGYGEDPVTAYAHNLERRVLDPALRQRAIEAGVTLELCFDVAHLETLAGEQRIVGWRDGQQARVSARMVAAADGRQSLVASLMGATGKSLDNDRAAYFCYCKGIPSPANNRSLFVLHDNEMSFLYPIIEGRSLLSVYVTMERSAQWRSVGAIWPQLLERFKTELPMVDFSSAEPDTEVYSYRKYDNQIRPAVTGGVAFLGDAAVSIDPMSGVGCSFALKSADLFAKAVLDHTCDSHSVLAKYAASHASFFEPHITGIVADSRVSKSTATVEKTYATILRSKALQKQYLDLTARLISPEVFQRAYLREAIKGNAAPMKPAVVAKSEIRLPTVGTG</sequence>
<protein>
    <submittedName>
        <fullName evidence="3">FAD-dependent oxidoreductase</fullName>
    </submittedName>
</protein>
<dbReference type="PANTHER" id="PTHR42685:SF22">
    <property type="entry name" value="CONDITIONED MEDIUM FACTOR RECEPTOR 1"/>
    <property type="match status" value="1"/>
</dbReference>
<evidence type="ECO:0000259" key="2">
    <source>
        <dbReference type="Pfam" id="PF01494"/>
    </source>
</evidence>
<evidence type="ECO:0000256" key="1">
    <source>
        <dbReference type="SAM" id="Phobius"/>
    </source>
</evidence>
<dbReference type="EMBL" id="WPHM01000007">
    <property type="protein sequence ID" value="MUZ58720.1"/>
    <property type="molecule type" value="Genomic_DNA"/>
</dbReference>
<dbReference type="Proteomes" id="UP000436692">
    <property type="component" value="Unassembled WGS sequence"/>
</dbReference>
<accession>A0AAE5AWZ9</accession>
<evidence type="ECO:0000313" key="3">
    <source>
        <dbReference type="EMBL" id="MUZ58720.1"/>
    </source>
</evidence>
<dbReference type="SUPFAM" id="SSF51905">
    <property type="entry name" value="FAD/NAD(P)-binding domain"/>
    <property type="match status" value="1"/>
</dbReference>
<keyword evidence="1" id="KW-1133">Transmembrane helix</keyword>
<feature type="domain" description="FAD-binding" evidence="2">
    <location>
        <begin position="10"/>
        <end position="314"/>
    </location>
</feature>
<name>A0AAE5AWZ9_AGRVI</name>
<keyword evidence="1" id="KW-0812">Transmembrane</keyword>
<dbReference type="InterPro" id="IPR050407">
    <property type="entry name" value="Geranylgeranyl_reductase"/>
</dbReference>
<dbReference type="RefSeq" id="WP_156550064.1">
    <property type="nucleotide sequence ID" value="NZ_JABAEJ010000012.1"/>
</dbReference>
<organism evidence="3 4">
    <name type="scientific">Agrobacterium vitis</name>
    <name type="common">Rhizobium vitis</name>
    <dbReference type="NCBI Taxonomy" id="373"/>
    <lineage>
        <taxon>Bacteria</taxon>
        <taxon>Pseudomonadati</taxon>
        <taxon>Pseudomonadota</taxon>
        <taxon>Alphaproteobacteria</taxon>
        <taxon>Hyphomicrobiales</taxon>
        <taxon>Rhizobiaceae</taxon>
        <taxon>Rhizobium/Agrobacterium group</taxon>
        <taxon>Agrobacterium</taxon>
    </lineage>
</organism>
<dbReference type="Gene3D" id="3.50.50.60">
    <property type="entry name" value="FAD/NAD(P)-binding domain"/>
    <property type="match status" value="1"/>
</dbReference>
<dbReference type="PANTHER" id="PTHR42685">
    <property type="entry name" value="GERANYLGERANYL DIPHOSPHATE REDUCTASE"/>
    <property type="match status" value="1"/>
</dbReference>
<dbReference type="InterPro" id="IPR002938">
    <property type="entry name" value="FAD-bd"/>
</dbReference>
<gene>
    <name evidence="3" type="ORF">GOZ95_14855</name>
</gene>
<comment type="caution">
    <text evidence="3">The sequence shown here is derived from an EMBL/GenBank/DDBJ whole genome shotgun (WGS) entry which is preliminary data.</text>
</comment>